<feature type="domain" description="CRAL-TRIO" evidence="14">
    <location>
        <begin position="164"/>
        <end position="279"/>
    </location>
</feature>
<evidence type="ECO:0000256" key="1">
    <source>
        <dbReference type="ARBA" id="ARBA00004202"/>
    </source>
</evidence>
<dbReference type="SUPFAM" id="SSF54495">
    <property type="entry name" value="UBC-like"/>
    <property type="match status" value="1"/>
</dbReference>
<dbReference type="SMART" id="SM00516">
    <property type="entry name" value="SEC14"/>
    <property type="match status" value="1"/>
</dbReference>
<dbReference type="PROSITE" id="PS00183">
    <property type="entry name" value="UBC_1"/>
    <property type="match status" value="1"/>
</dbReference>
<dbReference type="InterPro" id="IPR036865">
    <property type="entry name" value="CRAL-TRIO_dom_sf"/>
</dbReference>
<protein>
    <recommendedName>
        <fullName evidence="3">E2 ubiquitin-conjugating enzyme</fullName>
        <ecNumber evidence="3">2.3.2.23</ecNumber>
    </recommendedName>
</protein>
<evidence type="ECO:0000256" key="2">
    <source>
        <dbReference type="ARBA" id="ARBA00004395"/>
    </source>
</evidence>
<dbReference type="GO" id="GO:0005886">
    <property type="term" value="C:plasma membrane"/>
    <property type="evidence" value="ECO:0007669"/>
    <property type="project" value="UniProtKB-SubCell"/>
</dbReference>
<dbReference type="Proteomes" id="UP000317650">
    <property type="component" value="Chromosome 3"/>
</dbReference>
<dbReference type="InterPro" id="IPR051026">
    <property type="entry name" value="PI/PC_transfer"/>
</dbReference>
<dbReference type="InterPro" id="IPR011074">
    <property type="entry name" value="CRAL/TRIO_N_dom"/>
</dbReference>
<dbReference type="InterPro" id="IPR000608">
    <property type="entry name" value="UBC"/>
</dbReference>
<dbReference type="EC" id="2.3.2.23" evidence="3"/>
<evidence type="ECO:0000256" key="10">
    <source>
        <dbReference type="ARBA" id="ARBA00043952"/>
    </source>
</evidence>
<dbReference type="PANTHER" id="PTHR45657">
    <property type="entry name" value="CRAL-TRIO DOMAIN-CONTAINING PROTEIN YKL091C-RELATED"/>
    <property type="match status" value="1"/>
</dbReference>
<dbReference type="GO" id="GO:0000139">
    <property type="term" value="C:Golgi membrane"/>
    <property type="evidence" value="ECO:0007669"/>
    <property type="project" value="UniProtKB-SubCell"/>
</dbReference>
<dbReference type="InterPro" id="IPR036273">
    <property type="entry name" value="CRAL/TRIO_N_dom_sf"/>
</dbReference>
<name>A0A4S8JAW1_MUSBA</name>
<evidence type="ECO:0000256" key="6">
    <source>
        <dbReference type="ARBA" id="ARBA00022786"/>
    </source>
</evidence>
<evidence type="ECO:0000256" key="5">
    <source>
        <dbReference type="ARBA" id="ARBA00022741"/>
    </source>
</evidence>
<dbReference type="Gene3D" id="3.10.110.10">
    <property type="entry name" value="Ubiquitin Conjugating Enzyme"/>
    <property type="match status" value="1"/>
</dbReference>
<keyword evidence="16" id="KW-1185">Reference proteome</keyword>
<dbReference type="AlphaFoldDB" id="A0A4S8JAW1"/>
<dbReference type="GO" id="GO:0016567">
    <property type="term" value="P:protein ubiquitination"/>
    <property type="evidence" value="ECO:0007669"/>
    <property type="project" value="UniProtKB-ARBA"/>
</dbReference>
<comment type="subcellular location">
    <subcellularLocation>
        <location evidence="1">Cell membrane</location>
        <topology evidence="1">Peripheral membrane protein</topology>
    </subcellularLocation>
    <subcellularLocation>
        <location evidence="2">Golgi apparatus membrane</location>
        <topology evidence="2">Peripheral membrane protein</topology>
    </subcellularLocation>
</comment>
<evidence type="ECO:0000313" key="15">
    <source>
        <dbReference type="EMBL" id="THU58164.1"/>
    </source>
</evidence>
<dbReference type="SMART" id="SM01100">
    <property type="entry name" value="CRAL_TRIO_N"/>
    <property type="match status" value="1"/>
</dbReference>
<comment type="function">
    <text evidence="11">E2 conjugating enzyme that associates with the E3 ubiquitin-protein ligase EL5 to mediate ubiquitination of target proteins.</text>
</comment>
<keyword evidence="4" id="KW-0808">Transferase</keyword>
<keyword evidence="8" id="KW-0333">Golgi apparatus</keyword>
<keyword evidence="5" id="KW-0547">Nucleotide-binding</keyword>
<dbReference type="InterPro" id="IPR001251">
    <property type="entry name" value="CRAL-TRIO_dom"/>
</dbReference>
<evidence type="ECO:0000256" key="7">
    <source>
        <dbReference type="ARBA" id="ARBA00022840"/>
    </source>
</evidence>
<evidence type="ECO:0000256" key="11">
    <source>
        <dbReference type="ARBA" id="ARBA00055381"/>
    </source>
</evidence>
<organism evidence="15 16">
    <name type="scientific">Musa balbisiana</name>
    <name type="common">Banana</name>
    <dbReference type="NCBI Taxonomy" id="52838"/>
    <lineage>
        <taxon>Eukaryota</taxon>
        <taxon>Viridiplantae</taxon>
        <taxon>Streptophyta</taxon>
        <taxon>Embryophyta</taxon>
        <taxon>Tracheophyta</taxon>
        <taxon>Spermatophyta</taxon>
        <taxon>Magnoliopsida</taxon>
        <taxon>Liliopsida</taxon>
        <taxon>Zingiberales</taxon>
        <taxon>Musaceae</taxon>
        <taxon>Musa</taxon>
    </lineage>
</organism>
<keyword evidence="7" id="KW-0067">ATP-binding</keyword>
<gene>
    <name evidence="15" type="ORF">C4D60_Mb03t11280</name>
</gene>
<dbReference type="CDD" id="cd00170">
    <property type="entry name" value="SEC14"/>
    <property type="match status" value="1"/>
</dbReference>
<dbReference type="PROSITE" id="PS50191">
    <property type="entry name" value="CRAL_TRIO"/>
    <property type="match status" value="1"/>
</dbReference>
<keyword evidence="6" id="KW-0833">Ubl conjugation pathway</keyword>
<evidence type="ECO:0000256" key="4">
    <source>
        <dbReference type="ARBA" id="ARBA00022679"/>
    </source>
</evidence>
<dbReference type="GO" id="GO:0005524">
    <property type="term" value="F:ATP binding"/>
    <property type="evidence" value="ECO:0007669"/>
    <property type="project" value="UniProtKB-KW"/>
</dbReference>
<evidence type="ECO:0000313" key="16">
    <source>
        <dbReference type="Proteomes" id="UP000317650"/>
    </source>
</evidence>
<dbReference type="Gene3D" id="3.40.525.10">
    <property type="entry name" value="CRAL-TRIO lipid binding domain"/>
    <property type="match status" value="2"/>
</dbReference>
<dbReference type="GO" id="GO:0061631">
    <property type="term" value="F:ubiquitin conjugating enzyme activity"/>
    <property type="evidence" value="ECO:0007669"/>
    <property type="project" value="UniProtKB-EC"/>
</dbReference>
<comment type="caution">
    <text evidence="15">The sequence shown here is derived from an EMBL/GenBank/DDBJ whole genome shotgun (WGS) entry which is preliminary data.</text>
</comment>
<dbReference type="SUPFAM" id="SSF46938">
    <property type="entry name" value="CRAL/TRIO N-terminal domain"/>
    <property type="match status" value="1"/>
</dbReference>
<accession>A0A4S8JAW1</accession>
<dbReference type="InterPro" id="IPR016135">
    <property type="entry name" value="UBQ-conjugating_enzyme/RWD"/>
</dbReference>
<reference evidence="15 16" key="1">
    <citation type="journal article" date="2019" name="Nat. Plants">
        <title>Genome sequencing of Musa balbisiana reveals subgenome evolution and function divergence in polyploid bananas.</title>
        <authorList>
            <person name="Yao X."/>
        </authorList>
    </citation>
    <scope>NUCLEOTIDE SEQUENCE [LARGE SCALE GENOMIC DNA]</scope>
    <source>
        <strain evidence="16">cv. DH-PKW</strain>
        <tissue evidence="15">Leaves</tissue>
    </source>
</reference>
<feature type="domain" description="UBC core" evidence="13">
    <location>
        <begin position="610"/>
        <end position="756"/>
    </location>
</feature>
<dbReference type="STRING" id="52838.A0A4S8JAW1"/>
<feature type="active site" description="Glycyl thioester intermediate" evidence="12">
    <location>
        <position position="694"/>
    </location>
</feature>
<dbReference type="InterPro" id="IPR023313">
    <property type="entry name" value="UBQ-conjugating_AS"/>
</dbReference>
<evidence type="ECO:0000256" key="3">
    <source>
        <dbReference type="ARBA" id="ARBA00012486"/>
    </source>
</evidence>
<dbReference type="PROSITE" id="PS50127">
    <property type="entry name" value="UBC_2"/>
    <property type="match status" value="1"/>
</dbReference>
<dbReference type="FunFam" id="3.10.110.10:FF:000001">
    <property type="entry name" value="Ubiquitin-conjugating enzyme 28, E2"/>
    <property type="match status" value="1"/>
</dbReference>
<dbReference type="PANTHER" id="PTHR45657:SF62">
    <property type="entry name" value="OS08G0341700 PROTEIN"/>
    <property type="match status" value="1"/>
</dbReference>
<evidence type="ECO:0000256" key="12">
    <source>
        <dbReference type="PROSITE-ProRule" id="PRU10133"/>
    </source>
</evidence>
<comment type="similarity">
    <text evidence="9">Belongs to the SFH family.</text>
</comment>
<proteinExistence type="inferred from homology"/>
<dbReference type="Gene3D" id="1.10.8.20">
    <property type="entry name" value="N-terminal domain of phosphatidylinositol transfer protein sec14p"/>
    <property type="match status" value="1"/>
</dbReference>
<dbReference type="Pfam" id="PF00179">
    <property type="entry name" value="UQ_con"/>
    <property type="match status" value="1"/>
</dbReference>
<dbReference type="CDD" id="cd23792">
    <property type="entry name" value="UBCc_UBE2D"/>
    <property type="match status" value="1"/>
</dbReference>
<dbReference type="SMART" id="SM00212">
    <property type="entry name" value="UBCc"/>
    <property type="match status" value="1"/>
</dbReference>
<evidence type="ECO:0000256" key="8">
    <source>
        <dbReference type="ARBA" id="ARBA00023034"/>
    </source>
</evidence>
<evidence type="ECO:0000256" key="9">
    <source>
        <dbReference type="ARBA" id="ARBA00038020"/>
    </source>
</evidence>
<dbReference type="Pfam" id="PF03765">
    <property type="entry name" value="CRAL_TRIO_N"/>
    <property type="match status" value="1"/>
</dbReference>
<sequence>MRDLHRMREFSDETHLNAVCHVEGLEGLHAWEERKGKRSDVESSEDERRGLTIGSLKKKALNASSRFTHSLRKRGKRRSVHRTSSVSIEDVRDVEEERAVYAFRKELIFRDLLPDKHDDYHMMLRFLKARKFEHEKAVQMWADMLHWRKEFGTDTILEDFNFEELEEVLQHYPQGYHGVDKEGRPVYIERLGKVEPNKLMHITTVERYIKFHVQEFEKALHEKFPACSIAAKRHIDSTTTILDVHGVGLKNFGKTARDLLLKMQKIDGDYYPEVLGTKYQNALLEIIDSSQLPDFLGGTCTCSVEGGCLKSNKGPWNDPNIMKLAYNAEADSLRHTRRMSGGDEAFVGSYLLKGRSSDTWTLESGSDVDDLVFKPVEHSRLAPVREEIRARDSTAYYSCDDHFVVVDKAMDCVRRGEQSYEKTEDIKYKEQRSYGFSTSNQHDSLNMASHPVTKEDTGEGIFQLFARALIAFLVRVLVFFHVDGFRKRKLSSIHPSDTQNLAVQHSSTMKNIEDHLGPCLERIKRLEMMFDELTKKPAEIPSEKEHMLLESWDRIKHVEFDLEKTKRVLHATVMKQLEFAKRECFVEPRCRRRLRRGDYMPMALKSQDTMASKRIQKELMDLQRDPPTSCSAGPVGEDLFQWQATIMGPADSPYAGGVFFVKIHFPPDYPFKPPKVNFQTKVYHPNINSNGSICLDILKEQWSPALTISKVLLSISSLLTDPNPDDPLVPEIAHTYKMQRSQYEETARAWTQKYAMG</sequence>
<dbReference type="SUPFAM" id="SSF52087">
    <property type="entry name" value="CRAL/TRIO domain"/>
    <property type="match status" value="1"/>
</dbReference>
<evidence type="ECO:0000259" key="14">
    <source>
        <dbReference type="PROSITE" id="PS50191"/>
    </source>
</evidence>
<comment type="pathway">
    <text evidence="10">Protein modification.</text>
</comment>
<dbReference type="Pfam" id="PF00650">
    <property type="entry name" value="CRAL_TRIO"/>
    <property type="match status" value="1"/>
</dbReference>
<evidence type="ECO:0000259" key="13">
    <source>
        <dbReference type="PROSITE" id="PS50127"/>
    </source>
</evidence>
<dbReference type="EMBL" id="PYDT01000006">
    <property type="protein sequence ID" value="THU58164.1"/>
    <property type="molecule type" value="Genomic_DNA"/>
</dbReference>